<keyword evidence="11" id="KW-0812">Transmembrane</keyword>
<dbReference type="AlphaFoldDB" id="A0AA88JG92"/>
<dbReference type="PROSITE" id="PS50026">
    <property type="entry name" value="EGF_3"/>
    <property type="match status" value="1"/>
</dbReference>
<feature type="domain" description="Apple" evidence="15">
    <location>
        <begin position="344"/>
        <end position="427"/>
    </location>
</feature>
<proteinExistence type="predicted"/>
<dbReference type="PANTHER" id="PTHR32444:SF234">
    <property type="entry name" value="RECEPTOR-LIKE SERINE_THREONINE-PROTEIN KINASE"/>
    <property type="match status" value="1"/>
</dbReference>
<evidence type="ECO:0000313" key="19">
    <source>
        <dbReference type="EMBL" id="GMN73444.1"/>
    </source>
</evidence>
<sequence>MAVFTLMLKIFILPFLFHSVSSAVYTISPFQSLSDNGTTLVSKEGSFELGFFSPGNSKNRYVGIWYKNIPLLTVVWVANGCKPINDTSGVLMINNIGNLVLLYQNTSVAWSTSSSKQAQKPIVELLESGNIVLRDEEDANSENYLWQSFDYPSDTLLPGMKMGWDFRTGIRWSFAAWKSWDDPCPGDFISGIEFAPQLNTLPEAYMWKGTSKVHRTGSWFGLSFSGSPDLKSNFYYYGIVYKNDEVYYTYSLKNKSVVSRIYINQTTGSREHLTWIEADQTWGLDVSVPTDECDRYGICGSNANCMINDYPMCQCLIGFKPKSPDTWNSMDWSYGCVQNTTQSCEHKDKDVFVKLSGLKLPDTSRSWMAENLNLEECRTICLNNCSCIAYTNSDIRGNGSGCVIWYGDLMDIRTHSHNGQDLFIRVSNSEPDLIKERSKRDDSRVRAVIVGAVIGGVSVVLLLGYCICRRGSK</sequence>
<keyword evidence="11" id="KW-0472">Membrane</keyword>
<evidence type="ECO:0000256" key="11">
    <source>
        <dbReference type="SAM" id="Phobius"/>
    </source>
</evidence>
<dbReference type="PROSITE" id="PS50927">
    <property type="entry name" value="BULB_LECTIN"/>
    <property type="match status" value="1"/>
</dbReference>
<protein>
    <recommendedName>
        <fullName evidence="2">non-specific serine/threonine protein kinase</fullName>
        <ecNumber evidence="2">2.7.11.1</ecNumber>
    </recommendedName>
</protein>
<evidence type="ECO:0000256" key="10">
    <source>
        <dbReference type="PROSITE-ProRule" id="PRU00076"/>
    </source>
</evidence>
<evidence type="ECO:0000313" key="16">
    <source>
        <dbReference type="EMBL" id="GMN73431.1"/>
    </source>
</evidence>
<feature type="transmembrane region" description="Helical" evidence="11">
    <location>
        <begin position="447"/>
        <end position="468"/>
    </location>
</feature>
<dbReference type="SMART" id="SM00473">
    <property type="entry name" value="PAN_AP"/>
    <property type="match status" value="1"/>
</dbReference>
<evidence type="ECO:0000256" key="6">
    <source>
        <dbReference type="ARBA" id="ARBA00023170"/>
    </source>
</evidence>
<dbReference type="Pfam" id="PF08276">
    <property type="entry name" value="PAN_2"/>
    <property type="match status" value="1"/>
</dbReference>
<dbReference type="CDD" id="cd00028">
    <property type="entry name" value="B_lectin"/>
    <property type="match status" value="1"/>
</dbReference>
<evidence type="ECO:0000259" key="15">
    <source>
        <dbReference type="PROSITE" id="PS50948"/>
    </source>
</evidence>
<dbReference type="EMBL" id="BTGU01014374">
    <property type="protein sequence ID" value="GMN73444.1"/>
    <property type="molecule type" value="Genomic_DNA"/>
</dbReference>
<accession>A0AA88JG92</accession>
<dbReference type="Pfam" id="PF01453">
    <property type="entry name" value="B_lectin"/>
    <property type="match status" value="1"/>
</dbReference>
<dbReference type="CDD" id="cd01098">
    <property type="entry name" value="PAN_AP_plant"/>
    <property type="match status" value="1"/>
</dbReference>
<dbReference type="EMBL" id="BTGU01014373">
    <property type="protein sequence ID" value="GMN73440.1"/>
    <property type="molecule type" value="Genomic_DNA"/>
</dbReference>
<keyword evidence="7" id="KW-0325">Glycoprotein</keyword>
<evidence type="ECO:0000259" key="13">
    <source>
        <dbReference type="PROSITE" id="PS50026"/>
    </source>
</evidence>
<evidence type="ECO:0000256" key="5">
    <source>
        <dbReference type="ARBA" id="ARBA00023157"/>
    </source>
</evidence>
<reference evidence="19" key="1">
    <citation type="submission" date="2023-07" db="EMBL/GenBank/DDBJ databases">
        <title>draft genome sequence of fig (Ficus carica).</title>
        <authorList>
            <person name="Takahashi T."/>
            <person name="Nishimura K."/>
        </authorList>
    </citation>
    <scope>NUCLEOTIDE SEQUENCE</scope>
</reference>
<dbReference type="GO" id="GO:0004674">
    <property type="term" value="F:protein serine/threonine kinase activity"/>
    <property type="evidence" value="ECO:0007669"/>
    <property type="project" value="UniProtKB-EC"/>
</dbReference>
<feature type="non-terminal residue" evidence="19">
    <location>
        <position position="1"/>
    </location>
</feature>
<feature type="domain" description="Bulb-type lectin" evidence="14">
    <location>
        <begin position="24"/>
        <end position="146"/>
    </location>
</feature>
<comment type="function">
    <text evidence="1">Involved in sporophytic self-incompatibility system (the inability of flowering plants to achieve self-fertilization).</text>
</comment>
<evidence type="ECO:0000256" key="1">
    <source>
        <dbReference type="ARBA" id="ARBA00003061"/>
    </source>
</evidence>
<keyword evidence="4 12" id="KW-0732">Signal</keyword>
<name>A0AA88JG92_FICCA</name>
<feature type="domain" description="EGF-like" evidence="13">
    <location>
        <begin position="289"/>
        <end position="325"/>
    </location>
</feature>
<dbReference type="Gene3D" id="3.50.4.10">
    <property type="entry name" value="Hepatocyte Growth Factor"/>
    <property type="match status" value="1"/>
</dbReference>
<dbReference type="EMBL" id="BTGU01014371">
    <property type="protein sequence ID" value="GMN73431.1"/>
    <property type="molecule type" value="Genomic_DNA"/>
</dbReference>
<comment type="caution">
    <text evidence="10">Lacks conserved residue(s) required for the propagation of feature annotation.</text>
</comment>
<dbReference type="InterPro" id="IPR035446">
    <property type="entry name" value="SLSG/EP1"/>
</dbReference>
<organism evidence="19 20">
    <name type="scientific">Ficus carica</name>
    <name type="common">Common fig</name>
    <dbReference type="NCBI Taxonomy" id="3494"/>
    <lineage>
        <taxon>Eukaryota</taxon>
        <taxon>Viridiplantae</taxon>
        <taxon>Streptophyta</taxon>
        <taxon>Embryophyta</taxon>
        <taxon>Tracheophyta</taxon>
        <taxon>Spermatophyta</taxon>
        <taxon>Magnoliopsida</taxon>
        <taxon>eudicotyledons</taxon>
        <taxon>Gunneridae</taxon>
        <taxon>Pentapetalae</taxon>
        <taxon>rosids</taxon>
        <taxon>fabids</taxon>
        <taxon>Rosales</taxon>
        <taxon>Moraceae</taxon>
        <taxon>Ficeae</taxon>
        <taxon>Ficus</taxon>
    </lineage>
</organism>
<dbReference type="InterPro" id="IPR000742">
    <property type="entry name" value="EGF"/>
</dbReference>
<dbReference type="InterPro" id="IPR036426">
    <property type="entry name" value="Bulb-type_lectin_dom_sf"/>
</dbReference>
<dbReference type="PANTHER" id="PTHR32444">
    <property type="entry name" value="BULB-TYPE LECTIN DOMAIN-CONTAINING PROTEIN"/>
    <property type="match status" value="1"/>
</dbReference>
<comment type="catalytic activity">
    <reaction evidence="9">
        <text>L-seryl-[protein] + ATP = O-phospho-L-seryl-[protein] + ADP + H(+)</text>
        <dbReference type="Rhea" id="RHEA:17989"/>
        <dbReference type="Rhea" id="RHEA-COMP:9863"/>
        <dbReference type="Rhea" id="RHEA-COMP:11604"/>
        <dbReference type="ChEBI" id="CHEBI:15378"/>
        <dbReference type="ChEBI" id="CHEBI:29999"/>
        <dbReference type="ChEBI" id="CHEBI:30616"/>
        <dbReference type="ChEBI" id="CHEBI:83421"/>
        <dbReference type="ChEBI" id="CHEBI:456216"/>
        <dbReference type="EC" id="2.7.11.1"/>
    </reaction>
</comment>
<comment type="caution">
    <text evidence="19">The sequence shown here is derived from an EMBL/GenBank/DDBJ whole genome shotgun (WGS) entry which is preliminary data.</text>
</comment>
<dbReference type="InterPro" id="IPR001480">
    <property type="entry name" value="Bulb-type_lectin_dom"/>
</dbReference>
<evidence type="ECO:0000313" key="18">
    <source>
        <dbReference type="EMBL" id="GMN73440.1"/>
    </source>
</evidence>
<dbReference type="GO" id="GO:0048544">
    <property type="term" value="P:recognition of pollen"/>
    <property type="evidence" value="ECO:0007669"/>
    <property type="project" value="InterPro"/>
</dbReference>
<gene>
    <name evidence="16" type="ORF">TIFTF001_054308</name>
    <name evidence="17" type="ORF">TIFTF001_054309</name>
    <name evidence="18" type="ORF">TIFTF001_054310</name>
    <name evidence="19" type="ORF">TIFTF001_054311</name>
</gene>
<dbReference type="SMART" id="SM00108">
    <property type="entry name" value="B_lectin"/>
    <property type="match status" value="1"/>
</dbReference>
<dbReference type="EMBL" id="BTGU01014372">
    <property type="protein sequence ID" value="GMN73434.1"/>
    <property type="molecule type" value="Genomic_DNA"/>
</dbReference>
<dbReference type="EC" id="2.7.11.1" evidence="2"/>
<dbReference type="PIRSF" id="PIRSF002686">
    <property type="entry name" value="SLG"/>
    <property type="match status" value="1"/>
</dbReference>
<dbReference type="Gene3D" id="2.90.10.10">
    <property type="entry name" value="Bulb-type lectin domain"/>
    <property type="match status" value="1"/>
</dbReference>
<comment type="catalytic activity">
    <reaction evidence="8">
        <text>L-threonyl-[protein] + ATP = O-phospho-L-threonyl-[protein] + ADP + H(+)</text>
        <dbReference type="Rhea" id="RHEA:46608"/>
        <dbReference type="Rhea" id="RHEA-COMP:11060"/>
        <dbReference type="Rhea" id="RHEA-COMP:11605"/>
        <dbReference type="ChEBI" id="CHEBI:15378"/>
        <dbReference type="ChEBI" id="CHEBI:30013"/>
        <dbReference type="ChEBI" id="CHEBI:30616"/>
        <dbReference type="ChEBI" id="CHEBI:61977"/>
        <dbReference type="ChEBI" id="CHEBI:456216"/>
        <dbReference type="EC" id="2.7.11.1"/>
    </reaction>
</comment>
<evidence type="ECO:0000256" key="12">
    <source>
        <dbReference type="SAM" id="SignalP"/>
    </source>
</evidence>
<evidence type="ECO:0000256" key="9">
    <source>
        <dbReference type="ARBA" id="ARBA00048679"/>
    </source>
</evidence>
<keyword evidence="5" id="KW-1015">Disulfide bond</keyword>
<evidence type="ECO:0000256" key="3">
    <source>
        <dbReference type="ARBA" id="ARBA00022553"/>
    </source>
</evidence>
<dbReference type="PROSITE" id="PS50948">
    <property type="entry name" value="PAN"/>
    <property type="match status" value="1"/>
</dbReference>
<evidence type="ECO:0000256" key="4">
    <source>
        <dbReference type="ARBA" id="ARBA00022729"/>
    </source>
</evidence>
<dbReference type="FunFam" id="3.50.4.10:FF:000002">
    <property type="entry name" value="G-type lectin S-receptor-like serine/threonine-protein kinase"/>
    <property type="match status" value="1"/>
</dbReference>
<dbReference type="Proteomes" id="UP001187192">
    <property type="component" value="Unassembled WGS sequence"/>
</dbReference>
<feature type="chain" id="PRO_5041891731" description="non-specific serine/threonine protein kinase" evidence="12">
    <location>
        <begin position="23"/>
        <end position="473"/>
    </location>
</feature>
<evidence type="ECO:0000256" key="8">
    <source>
        <dbReference type="ARBA" id="ARBA00047899"/>
    </source>
</evidence>
<keyword evidence="20" id="KW-1185">Reference proteome</keyword>
<dbReference type="InterPro" id="IPR003609">
    <property type="entry name" value="Pan_app"/>
</dbReference>
<evidence type="ECO:0000256" key="2">
    <source>
        <dbReference type="ARBA" id="ARBA00012513"/>
    </source>
</evidence>
<keyword evidence="3" id="KW-0597">Phosphoprotein</keyword>
<keyword evidence="6" id="KW-0675">Receptor</keyword>
<dbReference type="InterPro" id="IPR000858">
    <property type="entry name" value="S_locus_glycoprot_dom"/>
</dbReference>
<dbReference type="SUPFAM" id="SSF51110">
    <property type="entry name" value="alpha-D-mannose-specific plant lectins"/>
    <property type="match status" value="1"/>
</dbReference>
<evidence type="ECO:0000256" key="7">
    <source>
        <dbReference type="ARBA" id="ARBA00023180"/>
    </source>
</evidence>
<feature type="signal peptide" evidence="12">
    <location>
        <begin position="1"/>
        <end position="22"/>
    </location>
</feature>
<dbReference type="FunFam" id="2.90.10.10:FF:000001">
    <property type="entry name" value="G-type lectin S-receptor-like serine/threonine-protein kinase"/>
    <property type="match status" value="1"/>
</dbReference>
<evidence type="ECO:0000313" key="17">
    <source>
        <dbReference type="EMBL" id="GMN73434.1"/>
    </source>
</evidence>
<keyword evidence="11" id="KW-1133">Transmembrane helix</keyword>
<dbReference type="Pfam" id="PF00954">
    <property type="entry name" value="S_locus_glycop"/>
    <property type="match status" value="1"/>
</dbReference>
<keyword evidence="10" id="KW-0245">EGF-like domain</keyword>
<evidence type="ECO:0000259" key="14">
    <source>
        <dbReference type="PROSITE" id="PS50927"/>
    </source>
</evidence>
<evidence type="ECO:0000313" key="20">
    <source>
        <dbReference type="Proteomes" id="UP001187192"/>
    </source>
</evidence>